<evidence type="ECO:0000256" key="19">
    <source>
        <dbReference type="ARBA" id="ARBA00023136"/>
    </source>
</evidence>
<comment type="similarity">
    <text evidence="5">Belongs to the Mical family.</text>
</comment>
<gene>
    <name evidence="32" type="ORF">NDU88_005396</name>
</gene>
<evidence type="ECO:0000256" key="23">
    <source>
        <dbReference type="ARBA" id="ARBA00048762"/>
    </source>
</evidence>
<dbReference type="GO" id="GO:0030496">
    <property type="term" value="C:midbody"/>
    <property type="evidence" value="ECO:0007669"/>
    <property type="project" value="UniProtKB-SubCell"/>
</dbReference>
<dbReference type="InterPro" id="IPR022735">
    <property type="entry name" value="bMERB_dom"/>
</dbReference>
<keyword evidence="20" id="KW-0009">Actin-binding</keyword>
<feature type="coiled-coil region" evidence="26">
    <location>
        <begin position="1177"/>
        <end position="1204"/>
    </location>
</feature>
<proteinExistence type="inferred from homology"/>
<evidence type="ECO:0000256" key="26">
    <source>
        <dbReference type="SAM" id="Coils"/>
    </source>
</evidence>
<dbReference type="Pfam" id="PF12130">
    <property type="entry name" value="bMERB_dom"/>
    <property type="match status" value="1"/>
</dbReference>
<evidence type="ECO:0000256" key="24">
    <source>
        <dbReference type="ARBA" id="ARBA00049522"/>
    </source>
</evidence>
<evidence type="ECO:0000256" key="8">
    <source>
        <dbReference type="ARBA" id="ARBA00022490"/>
    </source>
</evidence>
<feature type="domain" description="BMERB" evidence="31">
    <location>
        <begin position="1167"/>
        <end position="1314"/>
    </location>
</feature>
<dbReference type="GO" id="GO:0071949">
    <property type="term" value="F:FAD binding"/>
    <property type="evidence" value="ECO:0007669"/>
    <property type="project" value="InterPro"/>
</dbReference>
<dbReference type="CDD" id="cd22198">
    <property type="entry name" value="CH_MICAL_EHBP-like"/>
    <property type="match status" value="1"/>
</dbReference>
<dbReference type="InterPro" id="IPR057494">
    <property type="entry name" value="Rossman_Mical"/>
</dbReference>
<reference evidence="32" key="1">
    <citation type="journal article" date="2022" name="bioRxiv">
        <title>Sequencing and chromosome-scale assembly of the giantPleurodeles waltlgenome.</title>
        <authorList>
            <person name="Brown T."/>
            <person name="Elewa A."/>
            <person name="Iarovenko S."/>
            <person name="Subramanian E."/>
            <person name="Araus A.J."/>
            <person name="Petzold A."/>
            <person name="Susuki M."/>
            <person name="Suzuki K.-i.T."/>
            <person name="Hayashi T."/>
            <person name="Toyoda A."/>
            <person name="Oliveira C."/>
            <person name="Osipova E."/>
            <person name="Leigh N.D."/>
            <person name="Simon A."/>
            <person name="Yun M.H."/>
        </authorList>
    </citation>
    <scope>NUCLEOTIDE SEQUENCE</scope>
    <source>
        <strain evidence="32">20211129_DDA</strain>
        <tissue evidence="32">Liver</tissue>
    </source>
</reference>
<evidence type="ECO:0000259" key="30">
    <source>
        <dbReference type="PROSITE" id="PS50835"/>
    </source>
</evidence>
<feature type="region of interest" description="Disordered" evidence="27">
    <location>
        <begin position="754"/>
        <end position="813"/>
    </location>
</feature>
<dbReference type="Gene3D" id="2.10.110.10">
    <property type="entry name" value="Cysteine Rich Protein"/>
    <property type="match status" value="1"/>
</dbReference>
<dbReference type="Pfam" id="PF01494">
    <property type="entry name" value="FAD_binding_3"/>
    <property type="match status" value="1"/>
</dbReference>
<evidence type="ECO:0000313" key="33">
    <source>
        <dbReference type="Proteomes" id="UP001066276"/>
    </source>
</evidence>
<evidence type="ECO:0000256" key="5">
    <source>
        <dbReference type="ARBA" id="ARBA00008223"/>
    </source>
</evidence>
<evidence type="ECO:0000256" key="18">
    <source>
        <dbReference type="ARBA" id="ARBA00023054"/>
    </source>
</evidence>
<feature type="compositionally biased region" description="Polar residues" evidence="27">
    <location>
        <begin position="789"/>
        <end position="800"/>
    </location>
</feature>
<dbReference type="Gene3D" id="3.50.50.60">
    <property type="entry name" value="FAD/NAD(P)-binding domain"/>
    <property type="match status" value="1"/>
</dbReference>
<dbReference type="GO" id="GO:0003779">
    <property type="term" value="F:actin binding"/>
    <property type="evidence" value="ECO:0007669"/>
    <property type="project" value="UniProtKB-KW"/>
</dbReference>
<feature type="region of interest" description="Disordered" evidence="27">
    <location>
        <begin position="993"/>
        <end position="1044"/>
    </location>
</feature>
<dbReference type="InterPro" id="IPR007110">
    <property type="entry name" value="Ig-like_dom"/>
</dbReference>
<dbReference type="GO" id="GO:0005856">
    <property type="term" value="C:cytoskeleton"/>
    <property type="evidence" value="ECO:0007669"/>
    <property type="project" value="UniProtKB-SubCell"/>
</dbReference>
<dbReference type="InterPro" id="IPR036872">
    <property type="entry name" value="CH_dom_sf"/>
</dbReference>
<evidence type="ECO:0000256" key="21">
    <source>
        <dbReference type="ARBA" id="ARBA00023212"/>
    </source>
</evidence>
<dbReference type="PROSITE" id="PS00478">
    <property type="entry name" value="LIM_DOMAIN_1"/>
    <property type="match status" value="1"/>
</dbReference>
<dbReference type="SMART" id="SM00033">
    <property type="entry name" value="CH"/>
    <property type="match status" value="1"/>
</dbReference>
<keyword evidence="17 25" id="KW-0440">LIM domain</keyword>
<keyword evidence="10 25" id="KW-0479">Metal-binding</keyword>
<keyword evidence="8" id="KW-0963">Cytoplasm</keyword>
<keyword evidence="16" id="KW-0503">Monooxygenase</keyword>
<evidence type="ECO:0000259" key="28">
    <source>
        <dbReference type="PROSITE" id="PS50021"/>
    </source>
</evidence>
<evidence type="ECO:0000256" key="20">
    <source>
        <dbReference type="ARBA" id="ARBA00023203"/>
    </source>
</evidence>
<organism evidence="32 33">
    <name type="scientific">Pleurodeles waltl</name>
    <name type="common">Iberian ribbed newt</name>
    <dbReference type="NCBI Taxonomy" id="8319"/>
    <lineage>
        <taxon>Eukaryota</taxon>
        <taxon>Metazoa</taxon>
        <taxon>Chordata</taxon>
        <taxon>Craniata</taxon>
        <taxon>Vertebrata</taxon>
        <taxon>Euteleostomi</taxon>
        <taxon>Amphibia</taxon>
        <taxon>Batrachia</taxon>
        <taxon>Caudata</taxon>
        <taxon>Salamandroidea</taxon>
        <taxon>Salamandridae</taxon>
        <taxon>Pleurodelinae</taxon>
        <taxon>Pleurodeles</taxon>
    </lineage>
</organism>
<evidence type="ECO:0000259" key="31">
    <source>
        <dbReference type="PROSITE" id="PS51848"/>
    </source>
</evidence>
<evidence type="ECO:0000256" key="2">
    <source>
        <dbReference type="ARBA" id="ARBA00004214"/>
    </source>
</evidence>
<evidence type="ECO:0000259" key="29">
    <source>
        <dbReference type="PROSITE" id="PS50023"/>
    </source>
</evidence>
<evidence type="ECO:0000256" key="10">
    <source>
        <dbReference type="ARBA" id="ARBA00022723"/>
    </source>
</evidence>
<dbReference type="SUPFAM" id="SSF51905">
    <property type="entry name" value="FAD/NAD(P)-binding domain"/>
    <property type="match status" value="1"/>
</dbReference>
<evidence type="ECO:0000256" key="7">
    <source>
        <dbReference type="ARBA" id="ARBA00012709"/>
    </source>
</evidence>
<accession>A0AAV7QKT9</accession>
<evidence type="ECO:0000256" key="9">
    <source>
        <dbReference type="ARBA" id="ARBA00022630"/>
    </source>
</evidence>
<name>A0AAV7QKT9_PLEWA</name>
<evidence type="ECO:0000256" key="12">
    <source>
        <dbReference type="ARBA" id="ARBA00022827"/>
    </source>
</evidence>
<dbReference type="FunFam" id="3.50.50.60:FF:000004">
    <property type="entry name" value="protein-methionine sulfoxide oxidase MICAL2 isoform X1"/>
    <property type="match status" value="1"/>
</dbReference>
<evidence type="ECO:0000256" key="16">
    <source>
        <dbReference type="ARBA" id="ARBA00023033"/>
    </source>
</evidence>
<keyword evidence="11" id="KW-0967">Endosome</keyword>
<keyword evidence="13 25" id="KW-0862">Zinc</keyword>
<dbReference type="EMBL" id="JANPWB010000010">
    <property type="protein sequence ID" value="KAJ1139018.1"/>
    <property type="molecule type" value="Genomic_DNA"/>
</dbReference>
<evidence type="ECO:0000256" key="17">
    <source>
        <dbReference type="ARBA" id="ARBA00023038"/>
    </source>
</evidence>
<comment type="cofactor">
    <cofactor evidence="1">
        <name>FAD</name>
        <dbReference type="ChEBI" id="CHEBI:57692"/>
    </cofactor>
</comment>
<keyword evidence="18 26" id="KW-0175">Coiled coil</keyword>
<feature type="domain" description="LIM zinc-binding" evidence="29">
    <location>
        <begin position="860"/>
        <end position="922"/>
    </location>
</feature>
<evidence type="ECO:0000256" key="25">
    <source>
        <dbReference type="PROSITE-ProRule" id="PRU00125"/>
    </source>
</evidence>
<dbReference type="PROSITE" id="PS50023">
    <property type="entry name" value="LIM_DOMAIN_2"/>
    <property type="match status" value="1"/>
</dbReference>
<dbReference type="PANTHER" id="PTHR23167">
    <property type="entry name" value="CALPONIN HOMOLOGY DOMAIN-CONTAINING PROTEIN DDB_G0272472-RELATED"/>
    <property type="match status" value="1"/>
</dbReference>
<dbReference type="InterPro" id="IPR002938">
    <property type="entry name" value="FAD-bd"/>
</dbReference>
<dbReference type="SMART" id="SM00132">
    <property type="entry name" value="LIM"/>
    <property type="match status" value="1"/>
</dbReference>
<comment type="catalytic activity">
    <reaction evidence="23">
        <text>NADPH + O2 + H(+) = H2O2 + NADP(+)</text>
        <dbReference type="Rhea" id="RHEA:11260"/>
        <dbReference type="ChEBI" id="CHEBI:15378"/>
        <dbReference type="ChEBI" id="CHEBI:15379"/>
        <dbReference type="ChEBI" id="CHEBI:16240"/>
        <dbReference type="ChEBI" id="CHEBI:57783"/>
        <dbReference type="ChEBI" id="CHEBI:58349"/>
        <dbReference type="EC" id="1.6.3.1"/>
    </reaction>
</comment>
<sequence>MRHTSSFFTAASQISAFFCLRLGALFIDLARYCSIVFSVFYLYSNIRYYERSGTDVPLKRFIFFSALSVFKYAKMAPPEPLSPQNTAHSLFDKFLSASSCEETLGTFQDLCQCLDLKPEPDGQLHFYQKLKSRLNYWKAKAMWTKLDKKAGHGIYNQATPCAKTRCLVVGSGPCGLRTAIELAFLGAKVIVVEKRKSFSRNNVLHLWPFSIHDLRALGAKKYHGRFCTGTLDHVSIRQLQLILLKTALLLGVEVFVGITFKDPVPPPAEVKSPGKGWTASFQPTTSYLARFQFDVLISAGGSKFVPDGFQRKELRGKLAIGITANFINRHTGAEVKVAEISGVARIYNQKFFKNLLKETGIDLENIVYYKDDTHYFVMTAKKQSLLKMRVILQDLPDTESLLSPANVDTEALFKYAQDAANFSTGYQLPQIEFALNHHQRPDVDMFDFTCMYRAENAALVRERCGARLLIGLVGDCLVEPFWPLGTGVARGFLAAYDAAWMVKKWASGAPPLEILAERESIYQHLSQTTPDNTNKNISQYSIDPASRYPNINLKAIKPSQVRHLYDTGYTEREHGTAETKSRRTKFARNDSLSVYEELLKWCKNQTAGYRDVAVTDFAQSWRSGLALCALIHRFRPHLIDFASLDLGAAVYNNQLAIDLAEQELGILPILTSTEMACLSETERLSLVTYLSQLYEAFKDEPLLSPFAPEHVADEVKKRATLSGAKSALLFLNKLQKTLSLKRICKGADDLDLEAKRKKSGSGESPMETPSPRGSSVNWPLSLDQEDVKSSGSPQGSTDSHTTTDSERSSVGDVRLTADPEMVTDGEQSYHPPSTVCPERLSSVEPRYQTLKGQTLTGSSDACYFCGQRVYILERVSAEGWFFHRSCFRCHNCDATLRLGNYVFNEDDGYFYCMIHAGESFETLQDDISAQDEENRNLHYTAVDLDKRAPGPSPPSLAPQPSASTKPPPFSSPLPDYVFQPYKVSPGIQNVSFPSALPQLPEDSTPSAPFEAKSSEVDGGLHNGSHPNSGPLSSRSQNVAEKCPTQRHSELMRLAKHSAPEGCGLQPEEQTAKSKISRRRICLSELEKEQLSRLSLDLGNEPDVTGLESGILNQGINTTDSCDSEEESTEEEDEEEESRKTIVTPVPEVISISRNESSKVRTLQRRAKEEEMKRFCKAQSIQRRLEEIEEQFRDLEQRGTEMEQSLRKCCESDEQAELIYKWFLLVQDKNMLVSEESDLMIAAQELDLEEQQSLLVQQLQRYQYVDDQLKTARDRAEEAQILKMMLEVVDKRNALITVLEEKRLHDTTQQLRGMPLSA</sequence>
<evidence type="ECO:0000256" key="1">
    <source>
        <dbReference type="ARBA" id="ARBA00001974"/>
    </source>
</evidence>
<dbReference type="PROSITE" id="PS50835">
    <property type="entry name" value="IG_LIKE"/>
    <property type="match status" value="1"/>
</dbReference>
<keyword evidence="14" id="KW-0521">NADP</keyword>
<dbReference type="InterPro" id="IPR036188">
    <property type="entry name" value="FAD/NAD-bd_sf"/>
</dbReference>
<evidence type="ECO:0000256" key="15">
    <source>
        <dbReference type="ARBA" id="ARBA00023002"/>
    </source>
</evidence>
<evidence type="ECO:0000256" key="13">
    <source>
        <dbReference type="ARBA" id="ARBA00022833"/>
    </source>
</evidence>
<dbReference type="Proteomes" id="UP001066276">
    <property type="component" value="Chromosome 6"/>
</dbReference>
<feature type="domain" description="Calponin-homology (CH)" evidence="28">
    <location>
        <begin position="592"/>
        <end position="698"/>
    </location>
</feature>
<evidence type="ECO:0000256" key="11">
    <source>
        <dbReference type="ARBA" id="ARBA00022753"/>
    </source>
</evidence>
<evidence type="ECO:0000256" key="27">
    <source>
        <dbReference type="SAM" id="MobiDB-lite"/>
    </source>
</evidence>
<comment type="subcellular location">
    <subcellularLocation>
        <location evidence="3">Cytoplasm</location>
        <location evidence="3">Cytoskeleton</location>
    </subcellularLocation>
    <subcellularLocation>
        <location evidence="4">Endosome membrane</location>
    </subcellularLocation>
    <subcellularLocation>
        <location evidence="2">Midbody</location>
    </subcellularLocation>
</comment>
<dbReference type="InterPro" id="IPR001715">
    <property type="entry name" value="CH_dom"/>
</dbReference>
<dbReference type="GO" id="GO:0016174">
    <property type="term" value="F:NAD(P)H oxidase H2O2-forming activity"/>
    <property type="evidence" value="ECO:0007669"/>
    <property type="project" value="UniProtKB-EC"/>
</dbReference>
<dbReference type="EC" id="1.14.13.225" evidence="7"/>
<keyword evidence="9" id="KW-0285">Flavoprotein</keyword>
<dbReference type="GO" id="GO:0046872">
    <property type="term" value="F:metal ion binding"/>
    <property type="evidence" value="ECO:0007669"/>
    <property type="project" value="UniProtKB-KW"/>
</dbReference>
<dbReference type="InterPro" id="IPR050540">
    <property type="entry name" value="F-actin_Monoox_Mical"/>
</dbReference>
<keyword evidence="19" id="KW-0472">Membrane</keyword>
<comment type="caution">
    <text evidence="32">The sequence shown here is derived from an EMBL/GenBank/DDBJ whole genome shotgun (WGS) entry which is preliminary data.</text>
</comment>
<comment type="catalytic activity">
    <reaction evidence="24">
        <text>L-methionyl-[F-actin] + NADPH + O2 + H(+) = L-methionyl-(R)-S-oxide-[F-actin] + NADP(+) + H2O</text>
        <dbReference type="Rhea" id="RHEA:51308"/>
        <dbReference type="Rhea" id="RHEA-COMP:12953"/>
        <dbReference type="Rhea" id="RHEA-COMP:12956"/>
        <dbReference type="ChEBI" id="CHEBI:15377"/>
        <dbReference type="ChEBI" id="CHEBI:15378"/>
        <dbReference type="ChEBI" id="CHEBI:15379"/>
        <dbReference type="ChEBI" id="CHEBI:16044"/>
        <dbReference type="ChEBI" id="CHEBI:45764"/>
        <dbReference type="ChEBI" id="CHEBI:57783"/>
        <dbReference type="ChEBI" id="CHEBI:58349"/>
        <dbReference type="EC" id="1.14.13.225"/>
    </reaction>
</comment>
<dbReference type="EC" id="1.6.3.1" evidence="6"/>
<dbReference type="GO" id="GO:0010008">
    <property type="term" value="C:endosome membrane"/>
    <property type="evidence" value="ECO:0007669"/>
    <property type="project" value="UniProtKB-SubCell"/>
</dbReference>
<feature type="compositionally biased region" description="Acidic residues" evidence="27">
    <location>
        <begin position="1121"/>
        <end position="1135"/>
    </location>
</feature>
<dbReference type="PANTHER" id="PTHR23167:SF35">
    <property type="entry name" value="[F-ACTIN]-MONOOXYGENASE MICAL1"/>
    <property type="match status" value="1"/>
</dbReference>
<dbReference type="SMART" id="SM01203">
    <property type="entry name" value="DUF3585"/>
    <property type="match status" value="1"/>
</dbReference>
<feature type="region of interest" description="Disordered" evidence="27">
    <location>
        <begin position="944"/>
        <end position="971"/>
    </location>
</feature>
<dbReference type="SUPFAM" id="SSF57716">
    <property type="entry name" value="Glucocorticoid receptor-like (DNA-binding domain)"/>
    <property type="match status" value="2"/>
</dbReference>
<evidence type="ECO:0000256" key="6">
    <source>
        <dbReference type="ARBA" id="ARBA00012698"/>
    </source>
</evidence>
<dbReference type="Gene3D" id="1.10.418.10">
    <property type="entry name" value="Calponin-like domain"/>
    <property type="match status" value="1"/>
</dbReference>
<keyword evidence="15" id="KW-0560">Oxidoreductase</keyword>
<evidence type="ECO:0000256" key="4">
    <source>
        <dbReference type="ARBA" id="ARBA00004608"/>
    </source>
</evidence>
<dbReference type="InterPro" id="IPR001781">
    <property type="entry name" value="Znf_LIM"/>
</dbReference>
<evidence type="ECO:0000256" key="3">
    <source>
        <dbReference type="ARBA" id="ARBA00004245"/>
    </source>
</evidence>
<feature type="region of interest" description="Disordered" evidence="27">
    <location>
        <begin position="1104"/>
        <end position="1140"/>
    </location>
</feature>
<keyword evidence="33" id="KW-1185">Reference proteome</keyword>
<feature type="compositionally biased region" description="Polar residues" evidence="27">
    <location>
        <begin position="1024"/>
        <end position="1038"/>
    </location>
</feature>
<dbReference type="PROSITE" id="PS51848">
    <property type="entry name" value="BMERB"/>
    <property type="match status" value="1"/>
</dbReference>
<dbReference type="Pfam" id="PF25413">
    <property type="entry name" value="Rossman_Mical"/>
    <property type="match status" value="1"/>
</dbReference>
<dbReference type="GO" id="GO:0120501">
    <property type="term" value="F:F-actin monooxygenase activity"/>
    <property type="evidence" value="ECO:0007669"/>
    <property type="project" value="UniProtKB-EC"/>
</dbReference>
<evidence type="ECO:0000256" key="14">
    <source>
        <dbReference type="ARBA" id="ARBA00022857"/>
    </source>
</evidence>
<feature type="domain" description="Ig-like" evidence="30">
    <location>
        <begin position="837"/>
        <end position="928"/>
    </location>
</feature>
<dbReference type="Pfam" id="PF00412">
    <property type="entry name" value="LIM"/>
    <property type="match status" value="1"/>
</dbReference>
<protein>
    <recommendedName>
        <fullName evidence="22">Molecule interacting with CasL protein 1</fullName>
        <ecNumber evidence="7">1.14.13.225</ecNumber>
        <ecNumber evidence="6">1.6.3.1</ecNumber>
    </recommendedName>
</protein>
<keyword evidence="12" id="KW-0274">FAD</keyword>
<keyword evidence="21" id="KW-0206">Cytoskeleton</keyword>
<dbReference type="SUPFAM" id="SSF47576">
    <property type="entry name" value="Calponin-homology domain, CH-domain"/>
    <property type="match status" value="1"/>
</dbReference>
<evidence type="ECO:0000256" key="22">
    <source>
        <dbReference type="ARBA" id="ARBA00044245"/>
    </source>
</evidence>
<evidence type="ECO:0000313" key="32">
    <source>
        <dbReference type="EMBL" id="KAJ1139018.1"/>
    </source>
</evidence>
<dbReference type="PROSITE" id="PS50021">
    <property type="entry name" value="CH"/>
    <property type="match status" value="1"/>
</dbReference>
<dbReference type="Pfam" id="PF00307">
    <property type="entry name" value="CH"/>
    <property type="match status" value="1"/>
</dbReference>